<dbReference type="Proteomes" id="UP000676565">
    <property type="component" value="Unassembled WGS sequence"/>
</dbReference>
<gene>
    <name evidence="2" type="ORF">J8F10_15230</name>
</gene>
<evidence type="ECO:0000256" key="1">
    <source>
        <dbReference type="SAM" id="SignalP"/>
    </source>
</evidence>
<keyword evidence="1" id="KW-0732">Signal</keyword>
<comment type="caution">
    <text evidence="2">The sequence shown here is derived from an EMBL/GenBank/DDBJ whole genome shotgun (WGS) entry which is preliminary data.</text>
</comment>
<protein>
    <submittedName>
        <fullName evidence="2">Uncharacterized protein</fullName>
    </submittedName>
</protein>
<organism evidence="2 3">
    <name type="scientific">Gemmata palustris</name>
    <dbReference type="NCBI Taxonomy" id="2822762"/>
    <lineage>
        <taxon>Bacteria</taxon>
        <taxon>Pseudomonadati</taxon>
        <taxon>Planctomycetota</taxon>
        <taxon>Planctomycetia</taxon>
        <taxon>Gemmatales</taxon>
        <taxon>Gemmataceae</taxon>
        <taxon>Gemmata</taxon>
    </lineage>
</organism>
<accession>A0ABS5BSI4</accession>
<proteinExistence type="predicted"/>
<dbReference type="RefSeq" id="WP_210654921.1">
    <property type="nucleotide sequence ID" value="NZ_JAGKQQ010000001.1"/>
</dbReference>
<sequence length="131" mass="14121">MLSLIALCALPTVSFAQPTAAPSAPGLSGKWSGYWVSDKNGHTGPLHATFTPLGDDAYRVKYRGRFAKVIPFRYTTTMDVVGTGDGVVVLSAEKPLGPFGTFRTTATATNTNFDATFTSRRDSGRFVLNRR</sequence>
<reference evidence="2 3" key="1">
    <citation type="submission" date="2021-04" db="EMBL/GenBank/DDBJ databases">
        <authorList>
            <person name="Ivanova A."/>
        </authorList>
    </citation>
    <scope>NUCLEOTIDE SEQUENCE [LARGE SCALE GENOMIC DNA]</scope>
    <source>
        <strain evidence="2 3">G18</strain>
    </source>
</reference>
<dbReference type="EMBL" id="JAGKQQ010000001">
    <property type="protein sequence ID" value="MBP3956625.1"/>
    <property type="molecule type" value="Genomic_DNA"/>
</dbReference>
<feature type="chain" id="PRO_5045643765" evidence="1">
    <location>
        <begin position="17"/>
        <end position="131"/>
    </location>
</feature>
<evidence type="ECO:0000313" key="2">
    <source>
        <dbReference type="EMBL" id="MBP3956625.1"/>
    </source>
</evidence>
<name>A0ABS5BSI4_9BACT</name>
<evidence type="ECO:0000313" key="3">
    <source>
        <dbReference type="Proteomes" id="UP000676565"/>
    </source>
</evidence>
<keyword evidence="3" id="KW-1185">Reference proteome</keyword>
<feature type="signal peptide" evidence="1">
    <location>
        <begin position="1"/>
        <end position="16"/>
    </location>
</feature>